<dbReference type="NCBIfam" id="NF041060">
    <property type="entry name" value="DpdB"/>
    <property type="match status" value="1"/>
</dbReference>
<dbReference type="NCBIfam" id="TIGR03187">
    <property type="entry name" value="DGQHR"/>
    <property type="match status" value="1"/>
</dbReference>
<evidence type="ECO:0000313" key="1">
    <source>
        <dbReference type="EMBL" id="GLW90634.1"/>
    </source>
</evidence>
<evidence type="ECO:0000313" key="2">
    <source>
        <dbReference type="Proteomes" id="UP001165042"/>
    </source>
</evidence>
<dbReference type="AlphaFoldDB" id="A0A9W6V863"/>
<reference evidence="1" key="1">
    <citation type="submission" date="2023-02" db="EMBL/GenBank/DDBJ databases">
        <title>Actinokineospora globicatena NBRC 15670.</title>
        <authorList>
            <person name="Ichikawa N."/>
            <person name="Sato H."/>
            <person name="Tonouchi N."/>
        </authorList>
    </citation>
    <scope>NUCLEOTIDE SEQUENCE</scope>
    <source>
        <strain evidence="1">NBRC 15670</strain>
    </source>
</reference>
<gene>
    <name evidence="1" type="ORF">Aglo03_14500</name>
</gene>
<keyword evidence="2" id="KW-1185">Reference proteome</keyword>
<protein>
    <recommendedName>
        <fullName evidence="3">DGQHR domain-containing protein</fullName>
    </recommendedName>
</protein>
<comment type="caution">
    <text evidence="1">The sequence shown here is derived from an EMBL/GenBank/DDBJ whole genome shotgun (WGS) entry which is preliminary data.</text>
</comment>
<dbReference type="InterPro" id="IPR017601">
    <property type="entry name" value="DGQHR-contain_dom"/>
</dbReference>
<proteinExistence type="predicted"/>
<dbReference type="EMBL" id="BSSD01000002">
    <property type="protein sequence ID" value="GLW90634.1"/>
    <property type="molecule type" value="Genomic_DNA"/>
</dbReference>
<dbReference type="RefSeq" id="WP_285608978.1">
    <property type="nucleotide sequence ID" value="NZ_BSSD01000002.1"/>
</dbReference>
<name>A0A9W6V863_9PSEU</name>
<sequence length="354" mass="39610">MADQYTLRLPALQVRQGHRRIYTFAVDGKKLPAFASIPRLRREDDGELQGYQRPEVLGHIAGIRRYVESDGAMLLNALVVALDHRVTFVPALLHGELVDYSVVGELVIPVDETLADQDKPVRVVDGQQRLAAIRDASLAEFPVAITGFFADTEEQRSQFILLNSTEDLPKALVHELLPETSGHLPKAYRRRRLPAQLVARLNTDRRSPFYRLIATPTTQTGYIADGSVLGMIEHSLFDGALYQYRDGDGSGDVDRMVDHLVEFWTVVRDTWPDEWSMRPTRSRLTHSVGIQALGLVMDAIDPPTFRGVIESLKPDTAWTSGSWVFADGSQCEWNAPSLSSRLGSHLLWLVNGRS</sequence>
<dbReference type="Proteomes" id="UP001165042">
    <property type="component" value="Unassembled WGS sequence"/>
</dbReference>
<dbReference type="CDD" id="cd16413">
    <property type="entry name" value="DGQHR_domain"/>
    <property type="match status" value="1"/>
</dbReference>
<evidence type="ECO:0008006" key="3">
    <source>
        <dbReference type="Google" id="ProtNLM"/>
    </source>
</evidence>
<dbReference type="InterPro" id="IPR017642">
    <property type="entry name" value="DNA_S_mod_DndB"/>
</dbReference>
<accession>A0A9W6V863</accession>
<organism evidence="1 2">
    <name type="scientific">Actinokineospora globicatena</name>
    <dbReference type="NCBI Taxonomy" id="103729"/>
    <lineage>
        <taxon>Bacteria</taxon>
        <taxon>Bacillati</taxon>
        <taxon>Actinomycetota</taxon>
        <taxon>Actinomycetes</taxon>
        <taxon>Pseudonocardiales</taxon>
        <taxon>Pseudonocardiaceae</taxon>
        <taxon>Actinokineospora</taxon>
    </lineage>
</organism>
<dbReference type="Pfam" id="PF14072">
    <property type="entry name" value="DndB"/>
    <property type="match status" value="1"/>
</dbReference>